<evidence type="ECO:0000313" key="3">
    <source>
        <dbReference type="Proteomes" id="UP000248987"/>
    </source>
</evidence>
<keyword evidence="3" id="KW-1185">Reference proteome</keyword>
<dbReference type="NCBIfam" id="TIGR01200">
    <property type="entry name" value="GLPGLI"/>
    <property type="match status" value="1"/>
</dbReference>
<proteinExistence type="predicted"/>
<dbReference type="EMBL" id="QLLQ01000007">
    <property type="protein sequence ID" value="RAJ22997.1"/>
    <property type="molecule type" value="Genomic_DNA"/>
</dbReference>
<dbReference type="AlphaFoldDB" id="A0A327SB33"/>
<evidence type="ECO:0000313" key="2">
    <source>
        <dbReference type="EMBL" id="RAJ22997.1"/>
    </source>
</evidence>
<dbReference type="Pfam" id="PF09697">
    <property type="entry name" value="Porph_ging"/>
    <property type="match status" value="1"/>
</dbReference>
<sequence length="236" mass="27178">MNYFNLQQMRYLFLVLSFCATNLFAQNSIQGEMTYLVSMDKNDFKKVENQDPNVSKRVNDLIKNSHDVYFILSFNKNESFYKKSEVLKNDAQGSLNLTEIMAGNNNTYYHNSQDNSNVMVMNVGGKDYIVSKPKVEWKLLKESKMIGEFLCYKAIVMNNTNDIVAWYAPSIAVNHGPNSFNGLPGLILELKNNKLSYLAENINLKPKKVEDISRPINGEKLTYEEFKKKFGDVFKE</sequence>
<dbReference type="Proteomes" id="UP000248987">
    <property type="component" value="Unassembled WGS sequence"/>
</dbReference>
<dbReference type="InterPro" id="IPR005901">
    <property type="entry name" value="GLPGLI"/>
</dbReference>
<protein>
    <submittedName>
        <fullName evidence="2">GLPGLI family protein</fullName>
    </submittedName>
</protein>
<feature type="signal peptide" evidence="1">
    <location>
        <begin position="1"/>
        <end position="25"/>
    </location>
</feature>
<feature type="chain" id="PRO_5016448181" evidence="1">
    <location>
        <begin position="26"/>
        <end position="236"/>
    </location>
</feature>
<comment type="caution">
    <text evidence="2">The sequence shown here is derived from an EMBL/GenBank/DDBJ whole genome shotgun (WGS) entry which is preliminary data.</text>
</comment>
<reference evidence="2 3" key="1">
    <citation type="submission" date="2018-06" db="EMBL/GenBank/DDBJ databases">
        <title>Genomic Encyclopedia of Archaeal and Bacterial Type Strains, Phase II (KMG-II): from individual species to whole genera.</title>
        <authorList>
            <person name="Goeker M."/>
        </authorList>
    </citation>
    <scope>NUCLEOTIDE SEQUENCE [LARGE SCALE GENOMIC DNA]</scope>
    <source>
        <strain evidence="2 3">DSM 12408</strain>
    </source>
</reference>
<evidence type="ECO:0000256" key="1">
    <source>
        <dbReference type="SAM" id="SignalP"/>
    </source>
</evidence>
<gene>
    <name evidence="2" type="ORF">LX77_02156</name>
</gene>
<accession>A0A327SB33</accession>
<name>A0A327SB33_9FLAO</name>
<organism evidence="2 3">
    <name type="scientific">Gelidibacter algens</name>
    <dbReference type="NCBI Taxonomy" id="49280"/>
    <lineage>
        <taxon>Bacteria</taxon>
        <taxon>Pseudomonadati</taxon>
        <taxon>Bacteroidota</taxon>
        <taxon>Flavobacteriia</taxon>
        <taxon>Flavobacteriales</taxon>
        <taxon>Flavobacteriaceae</taxon>
        <taxon>Gelidibacter</taxon>
    </lineage>
</organism>
<keyword evidence="1" id="KW-0732">Signal</keyword>